<name>A0A4S4DI07_CAMSN</name>
<evidence type="ECO:0000256" key="3">
    <source>
        <dbReference type="ARBA" id="ARBA00022833"/>
    </source>
</evidence>
<dbReference type="InterPro" id="IPR013083">
    <property type="entry name" value="Znf_RING/FYVE/PHD"/>
</dbReference>
<keyword evidence="2" id="KW-0863">Zinc-finger</keyword>
<dbReference type="PANTHER" id="PTHR23012:SF93">
    <property type="entry name" value="RING_FYVE_PHD ZINC FINGER SUPERFAMILY PROTEIN"/>
    <property type="match status" value="1"/>
</dbReference>
<keyword evidence="4" id="KW-0472">Membrane</keyword>
<dbReference type="GO" id="GO:0008270">
    <property type="term" value="F:zinc ion binding"/>
    <property type="evidence" value="ECO:0007669"/>
    <property type="project" value="UniProtKB-KW"/>
</dbReference>
<dbReference type="Pfam" id="PF12428">
    <property type="entry name" value="DUF3675"/>
    <property type="match status" value="1"/>
</dbReference>
<dbReference type="InterPro" id="IPR011016">
    <property type="entry name" value="Znf_RING-CH"/>
</dbReference>
<keyword evidence="4" id="KW-1133">Transmembrane helix</keyword>
<reference evidence="6 7" key="1">
    <citation type="journal article" date="2018" name="Proc. Natl. Acad. Sci. U.S.A.">
        <title>Draft genome sequence of Camellia sinensis var. sinensis provides insights into the evolution of the tea genome and tea quality.</title>
        <authorList>
            <person name="Wei C."/>
            <person name="Yang H."/>
            <person name="Wang S."/>
            <person name="Zhao J."/>
            <person name="Liu C."/>
            <person name="Gao L."/>
            <person name="Xia E."/>
            <person name="Lu Y."/>
            <person name="Tai Y."/>
            <person name="She G."/>
            <person name="Sun J."/>
            <person name="Cao H."/>
            <person name="Tong W."/>
            <person name="Gao Q."/>
            <person name="Li Y."/>
            <person name="Deng W."/>
            <person name="Jiang X."/>
            <person name="Wang W."/>
            <person name="Chen Q."/>
            <person name="Zhang S."/>
            <person name="Li H."/>
            <person name="Wu J."/>
            <person name="Wang P."/>
            <person name="Li P."/>
            <person name="Shi C."/>
            <person name="Zheng F."/>
            <person name="Jian J."/>
            <person name="Huang B."/>
            <person name="Shan D."/>
            <person name="Shi M."/>
            <person name="Fang C."/>
            <person name="Yue Y."/>
            <person name="Li F."/>
            <person name="Li D."/>
            <person name="Wei S."/>
            <person name="Han B."/>
            <person name="Jiang C."/>
            <person name="Yin Y."/>
            <person name="Xia T."/>
            <person name="Zhang Z."/>
            <person name="Bennetzen J.L."/>
            <person name="Zhao S."/>
            <person name="Wan X."/>
        </authorList>
    </citation>
    <scope>NUCLEOTIDE SEQUENCE [LARGE SCALE GENOMIC DNA]</scope>
    <source>
        <strain evidence="7">cv. Shuchazao</strain>
        <tissue evidence="6">Leaf</tissue>
    </source>
</reference>
<keyword evidence="7" id="KW-1185">Reference proteome</keyword>
<evidence type="ECO:0000256" key="2">
    <source>
        <dbReference type="ARBA" id="ARBA00022771"/>
    </source>
</evidence>
<dbReference type="EMBL" id="SDRB02011188">
    <property type="protein sequence ID" value="THG02448.1"/>
    <property type="molecule type" value="Genomic_DNA"/>
</dbReference>
<dbReference type="PANTHER" id="PTHR23012">
    <property type="entry name" value="RING/FYVE/PHD ZINC FINGER DOMAIN-CONTAINING"/>
    <property type="match status" value="1"/>
</dbReference>
<dbReference type="GO" id="GO:0016567">
    <property type="term" value="P:protein ubiquitination"/>
    <property type="evidence" value="ECO:0007669"/>
    <property type="project" value="TreeGrafter"/>
</dbReference>
<evidence type="ECO:0000256" key="1">
    <source>
        <dbReference type="ARBA" id="ARBA00022723"/>
    </source>
</evidence>
<feature type="transmembrane region" description="Helical" evidence="4">
    <location>
        <begin position="205"/>
        <end position="226"/>
    </location>
</feature>
<dbReference type="PROSITE" id="PS51292">
    <property type="entry name" value="ZF_RING_CH"/>
    <property type="match status" value="1"/>
</dbReference>
<sequence>MGDHFVLLVDRLLTESTLEAAIESLNLSKQTTTLGTDDIKIDISSRDIHPIDCSIPRKIVECRICQDEDEDSNMETPCSCCGSLKYAHRRCIQRWCNEKGDTVCEICHQPFKPGYTAPPPMFQLGSIPMNFRGNWEISRRDLNNPHFVAMVTTEPNFVDPDYDEYAASESRSLFCCRSVAAIFMVLLILRHTLPILVNGAQDYSFPLFLLLLLRTTGIIVPIYIMVKTVNAIKRCQSQRILRLARKPEILHLTRKPDLLLCGICLKSFVCTKFGVCYCNLMNTTFGILKKLTLYISSSVYLYDGKGKENLKVVLPPFQAPFKFPVIP</sequence>
<keyword evidence="3" id="KW-0862">Zinc</keyword>
<keyword evidence="4" id="KW-0812">Transmembrane</keyword>
<evidence type="ECO:0000313" key="6">
    <source>
        <dbReference type="EMBL" id="THG02448.1"/>
    </source>
</evidence>
<dbReference type="SMART" id="SM00744">
    <property type="entry name" value="RINGv"/>
    <property type="match status" value="1"/>
</dbReference>
<dbReference type="InterPro" id="IPR022143">
    <property type="entry name" value="DUF3675"/>
</dbReference>
<feature type="domain" description="RING-CH-type" evidence="5">
    <location>
        <begin position="54"/>
        <end position="114"/>
    </location>
</feature>
<dbReference type="SUPFAM" id="SSF57850">
    <property type="entry name" value="RING/U-box"/>
    <property type="match status" value="1"/>
</dbReference>
<gene>
    <name evidence="6" type="ORF">TEA_022418</name>
</gene>
<dbReference type="GO" id="GO:0004842">
    <property type="term" value="F:ubiquitin-protein transferase activity"/>
    <property type="evidence" value="ECO:0007669"/>
    <property type="project" value="TreeGrafter"/>
</dbReference>
<keyword evidence="1" id="KW-0479">Metal-binding</keyword>
<organism evidence="6 7">
    <name type="scientific">Camellia sinensis var. sinensis</name>
    <name type="common">China tea</name>
    <dbReference type="NCBI Taxonomy" id="542762"/>
    <lineage>
        <taxon>Eukaryota</taxon>
        <taxon>Viridiplantae</taxon>
        <taxon>Streptophyta</taxon>
        <taxon>Embryophyta</taxon>
        <taxon>Tracheophyta</taxon>
        <taxon>Spermatophyta</taxon>
        <taxon>Magnoliopsida</taxon>
        <taxon>eudicotyledons</taxon>
        <taxon>Gunneridae</taxon>
        <taxon>Pentapetalae</taxon>
        <taxon>asterids</taxon>
        <taxon>Ericales</taxon>
        <taxon>Theaceae</taxon>
        <taxon>Camellia</taxon>
    </lineage>
</organism>
<dbReference type="Proteomes" id="UP000306102">
    <property type="component" value="Unassembled WGS sequence"/>
</dbReference>
<dbReference type="FunFam" id="3.30.40.10:FF:000337">
    <property type="entry name" value="Zinc finger family protein"/>
    <property type="match status" value="1"/>
</dbReference>
<evidence type="ECO:0000256" key="4">
    <source>
        <dbReference type="SAM" id="Phobius"/>
    </source>
</evidence>
<dbReference type="GO" id="GO:0016020">
    <property type="term" value="C:membrane"/>
    <property type="evidence" value="ECO:0007669"/>
    <property type="project" value="TreeGrafter"/>
</dbReference>
<evidence type="ECO:0000259" key="5">
    <source>
        <dbReference type="PROSITE" id="PS51292"/>
    </source>
</evidence>
<dbReference type="Pfam" id="PF12906">
    <property type="entry name" value="RINGv"/>
    <property type="match status" value="1"/>
</dbReference>
<dbReference type="Gene3D" id="3.30.40.10">
    <property type="entry name" value="Zinc/RING finger domain, C3HC4 (zinc finger)"/>
    <property type="match status" value="1"/>
</dbReference>
<feature type="transmembrane region" description="Helical" evidence="4">
    <location>
        <begin position="174"/>
        <end position="193"/>
    </location>
</feature>
<dbReference type="InterPro" id="IPR033275">
    <property type="entry name" value="MARCH-like"/>
</dbReference>
<dbReference type="CDD" id="cd16495">
    <property type="entry name" value="RING_CH-C4HC3_MARCH"/>
    <property type="match status" value="1"/>
</dbReference>
<evidence type="ECO:0000313" key="7">
    <source>
        <dbReference type="Proteomes" id="UP000306102"/>
    </source>
</evidence>
<comment type="caution">
    <text evidence="6">The sequence shown here is derived from an EMBL/GenBank/DDBJ whole genome shotgun (WGS) entry which is preliminary data.</text>
</comment>
<proteinExistence type="predicted"/>
<dbReference type="AlphaFoldDB" id="A0A4S4DI07"/>
<protein>
    <recommendedName>
        <fullName evidence="5">RING-CH-type domain-containing protein</fullName>
    </recommendedName>
</protein>
<accession>A0A4S4DI07</accession>